<gene>
    <name evidence="4" type="ORF">F1978_01280</name>
</gene>
<dbReference type="InterPro" id="IPR000182">
    <property type="entry name" value="GNAT_dom"/>
</dbReference>
<dbReference type="PANTHER" id="PTHR43800">
    <property type="entry name" value="PEPTIDYL-LYSINE N-ACETYLTRANSFERASE YJAB"/>
    <property type="match status" value="1"/>
</dbReference>
<organism evidence="4 5">
    <name type="scientific">Vreelandella piezotolerans</name>
    <dbReference type="NCBI Taxonomy" id="2609667"/>
    <lineage>
        <taxon>Bacteria</taxon>
        <taxon>Pseudomonadati</taxon>
        <taxon>Pseudomonadota</taxon>
        <taxon>Gammaproteobacteria</taxon>
        <taxon>Oceanospirillales</taxon>
        <taxon>Halomonadaceae</taxon>
        <taxon>Vreelandella</taxon>
    </lineage>
</organism>
<dbReference type="PROSITE" id="PS51186">
    <property type="entry name" value="GNAT"/>
    <property type="match status" value="1"/>
</dbReference>
<dbReference type="Gene3D" id="3.40.630.30">
    <property type="match status" value="1"/>
</dbReference>
<feature type="domain" description="N-acetyltransferase" evidence="3">
    <location>
        <begin position="8"/>
        <end position="150"/>
    </location>
</feature>
<dbReference type="SUPFAM" id="SSF55729">
    <property type="entry name" value="Acyl-CoA N-acyltransferases (Nat)"/>
    <property type="match status" value="1"/>
</dbReference>
<dbReference type="EMBL" id="VWRT01000001">
    <property type="protein sequence ID" value="KAE8439918.1"/>
    <property type="molecule type" value="Genomic_DNA"/>
</dbReference>
<evidence type="ECO:0000313" key="5">
    <source>
        <dbReference type="Proteomes" id="UP000466130"/>
    </source>
</evidence>
<evidence type="ECO:0000256" key="2">
    <source>
        <dbReference type="ARBA" id="ARBA00023315"/>
    </source>
</evidence>
<accession>A0ABQ6XD26</accession>
<dbReference type="Pfam" id="PF13673">
    <property type="entry name" value="Acetyltransf_10"/>
    <property type="match status" value="1"/>
</dbReference>
<sequence>MNANSTDYRIRAFQAEDMEAVLSIWLSASVQAHDFIAPRFWESKQGAMRDVYLPASETYVAEALGQVVGFYSLYENTLAAIFVQPNQQGCGLGSALLEDAKRRREWLQLTVYAQNVSSVRFYEARGFVPMGEQLDEHTGEPELLMHFRRTSA</sequence>
<reference evidence="4 5" key="1">
    <citation type="submission" date="2019-09" db="EMBL/GenBank/DDBJ databases">
        <title>The Halomonas whole genome shotgun (WGS).</title>
        <authorList>
            <person name="Xie Z."/>
        </authorList>
    </citation>
    <scope>NUCLEOTIDE SEQUENCE [LARGE SCALE GENOMIC DNA]</scope>
    <source>
        <strain evidence="4 5">NBT06E8</strain>
    </source>
</reference>
<dbReference type="RefSeq" id="WP_153842268.1">
    <property type="nucleotide sequence ID" value="NZ_CP048602.1"/>
</dbReference>
<keyword evidence="2" id="KW-0012">Acyltransferase</keyword>
<proteinExistence type="predicted"/>
<dbReference type="CDD" id="cd04301">
    <property type="entry name" value="NAT_SF"/>
    <property type="match status" value="1"/>
</dbReference>
<dbReference type="Proteomes" id="UP000466130">
    <property type="component" value="Unassembled WGS sequence"/>
</dbReference>
<dbReference type="InterPro" id="IPR016181">
    <property type="entry name" value="Acyl_CoA_acyltransferase"/>
</dbReference>
<keyword evidence="5" id="KW-1185">Reference proteome</keyword>
<evidence type="ECO:0000313" key="4">
    <source>
        <dbReference type="EMBL" id="KAE8439918.1"/>
    </source>
</evidence>
<evidence type="ECO:0000259" key="3">
    <source>
        <dbReference type="PROSITE" id="PS51186"/>
    </source>
</evidence>
<comment type="caution">
    <text evidence="4">The sequence shown here is derived from an EMBL/GenBank/DDBJ whole genome shotgun (WGS) entry which is preliminary data.</text>
</comment>
<keyword evidence="1" id="KW-0808">Transferase</keyword>
<protein>
    <submittedName>
        <fullName evidence="4">GNAT family N-acetyltransferase</fullName>
    </submittedName>
</protein>
<dbReference type="PANTHER" id="PTHR43800:SF1">
    <property type="entry name" value="PEPTIDYL-LYSINE N-ACETYLTRANSFERASE YJAB"/>
    <property type="match status" value="1"/>
</dbReference>
<name>A0ABQ6XD26_9GAMM</name>
<evidence type="ECO:0000256" key="1">
    <source>
        <dbReference type="ARBA" id="ARBA00022679"/>
    </source>
</evidence>